<evidence type="ECO:0000256" key="1">
    <source>
        <dbReference type="ARBA" id="ARBA00006295"/>
    </source>
</evidence>
<keyword evidence="4" id="KW-1185">Reference proteome</keyword>
<dbReference type="NCBIfam" id="TIGR00180">
    <property type="entry name" value="parB_part"/>
    <property type="match status" value="1"/>
</dbReference>
<dbReference type="InterPro" id="IPR003115">
    <property type="entry name" value="ParB_N"/>
</dbReference>
<proteinExistence type="inferred from homology"/>
<evidence type="ECO:0000313" key="4">
    <source>
        <dbReference type="Proteomes" id="UP000006552"/>
    </source>
</evidence>
<dbReference type="Proteomes" id="UP000006552">
    <property type="component" value="Plasmid 1"/>
</dbReference>
<dbReference type="SUPFAM" id="SSF110849">
    <property type="entry name" value="ParB/Sulfiredoxin"/>
    <property type="match status" value="1"/>
</dbReference>
<geneLocation type="plasmid" evidence="4">
    <name>pAzo1</name>
</geneLocation>
<dbReference type="Pfam" id="PF02195">
    <property type="entry name" value="ParB_N"/>
    <property type="match status" value="1"/>
</dbReference>
<feature type="domain" description="ParB-like N-terminal" evidence="2">
    <location>
        <begin position="34"/>
        <end position="123"/>
    </location>
</feature>
<dbReference type="CDD" id="cd16387">
    <property type="entry name" value="ParB_N_Srx"/>
    <property type="match status" value="1"/>
</dbReference>
<dbReference type="SMART" id="SM00470">
    <property type="entry name" value="ParB"/>
    <property type="match status" value="1"/>
</dbReference>
<keyword evidence="3" id="KW-0614">Plasmid</keyword>
<dbReference type="GO" id="GO:0007059">
    <property type="term" value="P:chromosome segregation"/>
    <property type="evidence" value="ECO:0007669"/>
    <property type="project" value="TreeGrafter"/>
</dbReference>
<organism evidence="3 4">
    <name type="scientific">Aromatoleum aromaticum (strain DSM 19018 / LMG 30748 / EbN1)</name>
    <name type="common">Azoarcus sp. (strain EbN1)</name>
    <dbReference type="NCBI Taxonomy" id="76114"/>
    <lineage>
        <taxon>Bacteria</taxon>
        <taxon>Pseudomonadati</taxon>
        <taxon>Pseudomonadota</taxon>
        <taxon>Betaproteobacteria</taxon>
        <taxon>Rhodocyclales</taxon>
        <taxon>Rhodocyclaceae</taxon>
        <taxon>Aromatoleum</taxon>
    </lineage>
</organism>
<accession>Q5NX67</accession>
<evidence type="ECO:0000259" key="2">
    <source>
        <dbReference type="SMART" id="SM00470"/>
    </source>
</evidence>
<dbReference type="InterPro" id="IPR004437">
    <property type="entry name" value="ParB/RepB/Spo0J"/>
</dbReference>
<dbReference type="PANTHER" id="PTHR33375:SF1">
    <property type="entry name" value="CHROMOSOME-PARTITIONING PROTEIN PARB-RELATED"/>
    <property type="match status" value="1"/>
</dbReference>
<dbReference type="InterPro" id="IPR036086">
    <property type="entry name" value="ParB/Sulfiredoxin_sf"/>
</dbReference>
<gene>
    <name evidence="3" type="primary">parB</name>
    <name evidence="3" type="ORF">p1B141</name>
</gene>
<reference evidence="3 4" key="1">
    <citation type="journal article" date="2005" name="Arch. Microbiol.">
        <title>The genome sequence of an anaerobic aromatic-degrading denitrifying bacterium, strain EbN1.</title>
        <authorList>
            <person name="Rabus R."/>
            <person name="Kube M."/>
            <person name="Heider J."/>
            <person name="Beck A."/>
            <person name="Heitmann K."/>
            <person name="Widdel F."/>
            <person name="Reinhardt R."/>
        </authorList>
    </citation>
    <scope>NUCLEOTIDE SEQUENCE [LARGE SCALE GENOMIC DNA]</scope>
    <source>
        <strain evidence="3 4">EbN1</strain>
        <plasmid evidence="4">Plasmid pAzo1</plasmid>
    </source>
</reference>
<dbReference type="Gene3D" id="1.10.10.2830">
    <property type="match status" value="1"/>
</dbReference>
<dbReference type="OrthoDB" id="8677451at2"/>
<sequence length="297" mass="32746">MKTRQRDPVGLVLRTMPADSEFGRPAEGLPAVTAKVSLDLLEEVPGRRRKLTDEQYQQLVENLANNPLATPVTVRAIDNGRFEIIAGHNRVAAYRELERTEIDVHVVDLDDDGVERAAFYSNLLSIDLPDYQKYLGFKERMASTGKNQSEIAEEAGINRSLISRLMAFGTLPSAALNVVELNPEKFGLAGIFEVSKLVEHHPADVIAQALKQVASEEISMKQAISLIKSAGKGKAREKPVPEIITIRRGNTTFCSVRKTGSCLRLDFSDESATDALKEEIENLIKKYAKAAEGRVST</sequence>
<dbReference type="Gene3D" id="3.90.1530.10">
    <property type="entry name" value="Conserved hypothetical protein from pyrococcus furiosus pfu- 392566-001, ParB domain"/>
    <property type="match status" value="1"/>
</dbReference>
<dbReference type="EMBL" id="CR555307">
    <property type="protein sequence ID" value="CAI10347.1"/>
    <property type="molecule type" value="Genomic_DNA"/>
</dbReference>
<dbReference type="InterPro" id="IPR050336">
    <property type="entry name" value="Chromosome_partition/occlusion"/>
</dbReference>
<dbReference type="AlphaFoldDB" id="Q5NX67"/>
<dbReference type="GO" id="GO:0005694">
    <property type="term" value="C:chromosome"/>
    <property type="evidence" value="ECO:0007669"/>
    <property type="project" value="TreeGrafter"/>
</dbReference>
<dbReference type="KEGG" id="eba:p1B141"/>
<dbReference type="RefSeq" id="WP_011254830.1">
    <property type="nucleotide sequence ID" value="NC_006823.1"/>
</dbReference>
<protein>
    <submittedName>
        <fullName evidence="3">Partition protein parB</fullName>
    </submittedName>
</protein>
<evidence type="ECO:0000313" key="3">
    <source>
        <dbReference type="EMBL" id="CAI10347.1"/>
    </source>
</evidence>
<dbReference type="HOGENOM" id="CLU_072315_0_0_4"/>
<dbReference type="PANTHER" id="PTHR33375">
    <property type="entry name" value="CHROMOSOME-PARTITIONING PROTEIN PARB-RELATED"/>
    <property type="match status" value="1"/>
</dbReference>
<dbReference type="SUPFAM" id="SSF109709">
    <property type="entry name" value="KorB DNA-binding domain-like"/>
    <property type="match status" value="1"/>
</dbReference>
<name>Q5NX67_AROAE</name>
<dbReference type="GO" id="GO:0003677">
    <property type="term" value="F:DNA binding"/>
    <property type="evidence" value="ECO:0007669"/>
    <property type="project" value="InterPro"/>
</dbReference>
<comment type="similarity">
    <text evidence="1">Belongs to the ParB family.</text>
</comment>